<evidence type="ECO:0000313" key="11">
    <source>
        <dbReference type="EMBL" id="PVU85745.1"/>
    </source>
</evidence>
<dbReference type="SMART" id="SM00401">
    <property type="entry name" value="ZnF_GATA"/>
    <property type="match status" value="2"/>
</dbReference>
<keyword evidence="3 8" id="KW-0863">Zinc-finger</keyword>
<feature type="compositionally biased region" description="Polar residues" evidence="9">
    <location>
        <begin position="181"/>
        <end position="191"/>
    </location>
</feature>
<evidence type="ECO:0000256" key="4">
    <source>
        <dbReference type="ARBA" id="ARBA00022833"/>
    </source>
</evidence>
<keyword evidence="4" id="KW-0862">Zinc</keyword>
<feature type="region of interest" description="Disordered" evidence="9">
    <location>
        <begin position="106"/>
        <end position="138"/>
    </location>
</feature>
<dbReference type="GO" id="GO:0000122">
    <property type="term" value="P:negative regulation of transcription by RNA polymerase II"/>
    <property type="evidence" value="ECO:0007669"/>
    <property type="project" value="TreeGrafter"/>
</dbReference>
<feature type="compositionally biased region" description="Polar residues" evidence="9">
    <location>
        <begin position="605"/>
        <end position="627"/>
    </location>
</feature>
<dbReference type="GO" id="GO:0000981">
    <property type="term" value="F:DNA-binding transcription factor activity, RNA polymerase II-specific"/>
    <property type="evidence" value="ECO:0007669"/>
    <property type="project" value="TreeGrafter"/>
</dbReference>
<dbReference type="AlphaFoldDB" id="A0A2T9Y095"/>
<dbReference type="GO" id="GO:0000978">
    <property type="term" value="F:RNA polymerase II cis-regulatory region sequence-specific DNA binding"/>
    <property type="evidence" value="ECO:0007669"/>
    <property type="project" value="TreeGrafter"/>
</dbReference>
<dbReference type="Pfam" id="PF08550">
    <property type="entry name" value="GATA_AreA"/>
    <property type="match status" value="1"/>
</dbReference>
<feature type="compositionally biased region" description="Polar residues" evidence="9">
    <location>
        <begin position="694"/>
        <end position="705"/>
    </location>
</feature>
<feature type="compositionally biased region" description="Polar residues" evidence="9">
    <location>
        <begin position="106"/>
        <end position="124"/>
    </location>
</feature>
<dbReference type="PROSITE" id="PS50114">
    <property type="entry name" value="GATA_ZN_FINGER_2"/>
    <property type="match status" value="2"/>
</dbReference>
<evidence type="ECO:0000259" key="10">
    <source>
        <dbReference type="PROSITE" id="PS50114"/>
    </source>
</evidence>
<dbReference type="GO" id="GO:0008270">
    <property type="term" value="F:zinc ion binding"/>
    <property type="evidence" value="ECO:0007669"/>
    <property type="project" value="UniProtKB-KW"/>
</dbReference>
<protein>
    <recommendedName>
        <fullName evidence="10">GATA-type domain-containing protein</fullName>
    </recommendedName>
</protein>
<dbReference type="Pfam" id="PF00320">
    <property type="entry name" value="GATA"/>
    <property type="match status" value="2"/>
</dbReference>
<feature type="compositionally biased region" description="Low complexity" evidence="9">
    <location>
        <begin position="125"/>
        <end position="136"/>
    </location>
</feature>
<dbReference type="InterPro" id="IPR013088">
    <property type="entry name" value="Znf_NHR/GATA"/>
</dbReference>
<dbReference type="InterPro" id="IPR000679">
    <property type="entry name" value="Znf_GATA"/>
</dbReference>
<dbReference type="PROSITE" id="PS00344">
    <property type="entry name" value="GATA_ZN_FINGER_1"/>
    <property type="match status" value="1"/>
</dbReference>
<feature type="region of interest" description="Disordered" evidence="9">
    <location>
        <begin position="767"/>
        <end position="789"/>
    </location>
</feature>
<dbReference type="GO" id="GO:0045944">
    <property type="term" value="P:positive regulation of transcription by RNA polymerase II"/>
    <property type="evidence" value="ECO:0007669"/>
    <property type="project" value="TreeGrafter"/>
</dbReference>
<feature type="region of interest" description="Disordered" evidence="9">
    <location>
        <begin position="447"/>
        <end position="475"/>
    </location>
</feature>
<dbReference type="Proteomes" id="UP000245609">
    <property type="component" value="Unassembled WGS sequence"/>
</dbReference>
<feature type="compositionally biased region" description="Basic and acidic residues" evidence="9">
    <location>
        <begin position="628"/>
        <end position="637"/>
    </location>
</feature>
<proteinExistence type="predicted"/>
<dbReference type="STRING" id="133381.A0A2T9Y095"/>
<accession>A0A2T9Y095</accession>
<reference evidence="11 12" key="1">
    <citation type="journal article" date="2018" name="MBio">
        <title>Comparative Genomics Reveals the Core Gene Toolbox for the Fungus-Insect Symbiosis.</title>
        <authorList>
            <person name="Wang Y."/>
            <person name="Stata M."/>
            <person name="Wang W."/>
            <person name="Stajich J.E."/>
            <person name="White M.M."/>
            <person name="Moncalvo J.M."/>
        </authorList>
    </citation>
    <scope>NUCLEOTIDE SEQUENCE [LARGE SCALE GENOMIC DNA]</scope>
    <source>
        <strain evidence="11 12">SC-DP-2</strain>
    </source>
</reference>
<keyword evidence="6" id="KW-0804">Transcription</keyword>
<keyword evidence="5" id="KW-0805">Transcription regulation</keyword>
<keyword evidence="12" id="KW-1185">Reference proteome</keyword>
<dbReference type="InterPro" id="IPR013860">
    <property type="entry name" value="AreA_GATA"/>
</dbReference>
<evidence type="ECO:0000256" key="1">
    <source>
        <dbReference type="ARBA" id="ARBA00004123"/>
    </source>
</evidence>
<evidence type="ECO:0000256" key="5">
    <source>
        <dbReference type="ARBA" id="ARBA00023015"/>
    </source>
</evidence>
<comment type="subcellular location">
    <subcellularLocation>
        <location evidence="1">Nucleus</location>
    </subcellularLocation>
</comment>
<dbReference type="SUPFAM" id="SSF57716">
    <property type="entry name" value="Glucocorticoid receptor-like (DNA-binding domain)"/>
    <property type="match status" value="2"/>
</dbReference>
<feature type="domain" description="GATA-type" evidence="10">
    <location>
        <begin position="488"/>
        <end position="530"/>
    </location>
</feature>
<dbReference type="Gene3D" id="3.30.50.10">
    <property type="entry name" value="Erythroid Transcription Factor GATA-1, subunit A"/>
    <property type="match status" value="2"/>
</dbReference>
<dbReference type="InterPro" id="IPR039355">
    <property type="entry name" value="Transcription_factor_GATA"/>
</dbReference>
<feature type="compositionally biased region" description="Polar residues" evidence="9">
    <location>
        <begin position="867"/>
        <end position="894"/>
    </location>
</feature>
<feature type="compositionally biased region" description="Polar residues" evidence="9">
    <location>
        <begin position="767"/>
        <end position="788"/>
    </location>
</feature>
<feature type="region of interest" description="Disordered" evidence="9">
    <location>
        <begin position="152"/>
        <end position="191"/>
    </location>
</feature>
<sequence>MAPIILKIIGTKLFSPFNKIDQDNDISMIWKVCTKVKDSLENGSRLENLSWRLWHLKQQLDDKGQGSKLQNIIPAAQKKFETNDERLSLKNKNPYKIKVVIPNKSNWPQSKTSTAESSLTPKFASTSTKNSKNSKNIKPQELEAASATLIPFNDPHTYTQKPVPADSNFPENAPNQPLLENHSTIPQEGPQTLIPTISARNFNSNNVQDPNTLTSQLTNNKFIQNLEYPSIQNFSNQTSSQVYPSNISNFSNNNSNVNMSDNLFNPMNLPSKPKQPTLQASDLMSFGPSSFLSSGLSLELPQIEITLDDIFPQTSASDFGQFSFPHLNNNKTAFIDDYTSSVTNMWGGGSSSFVDTIDTPLPNAPNFASNSSFNNGFDMNLASNPYLNSGNLSLKQTQDQNILHMSSGFHSNITDSSGNYSYDARASINAPTSNLQHPLLIDSAQNQQGTSHTYQNTGQIGHSSANSPSKNADSELNENGIMIPLAGRNDGPECSNCSTRSTPLWRKCGPDTLLCNACGLYFRLHNKHRPKALNLSGKGKDSTNNDAPFEIPECSNCKTSKTPLWRKNEKGEPLCNACGLYFKLHNKERPIALKSNTIRKRQRTENGNTSTPFSTSTKPQLSKSSSITDKKLNITPRPKEISLAQNKASANNNNKLIQAQYYYKSNLKNSTNSTNAKKPKKSSNKLKNLPGDKTSFTKATSSISNSKRKEIKSEITQSHINNVLNTGTFNGIGLDQTGASHTLSSAANNQINNKIIYDNSFPLSNTNSFAETNSNPKNATNSSKTTPHLVNVSLPPISNIPSQNHSSYSSSINTTHSQETLFPKNQANVMTGLPFVGTASAVPDSKRLEAPGLTSIEYSISNSLLDFSRQKPVSNPNSDSKTKSQNLGSFTYNKPRSGKI</sequence>
<evidence type="ECO:0000256" key="9">
    <source>
        <dbReference type="SAM" id="MobiDB-lite"/>
    </source>
</evidence>
<evidence type="ECO:0000256" key="7">
    <source>
        <dbReference type="ARBA" id="ARBA00023242"/>
    </source>
</evidence>
<gene>
    <name evidence="11" type="ORF">BB560_006927</name>
</gene>
<dbReference type="OrthoDB" id="515401at2759"/>
<dbReference type="CDD" id="cd00202">
    <property type="entry name" value="ZnF_GATA"/>
    <property type="match status" value="2"/>
</dbReference>
<keyword evidence="7" id="KW-0539">Nucleus</keyword>
<dbReference type="PANTHER" id="PTHR10071">
    <property type="entry name" value="TRANSCRIPTION FACTOR GATA FAMILY MEMBER"/>
    <property type="match status" value="1"/>
</dbReference>
<dbReference type="EMBL" id="MBFS01003612">
    <property type="protein sequence ID" value="PVU85745.1"/>
    <property type="molecule type" value="Genomic_DNA"/>
</dbReference>
<dbReference type="PRINTS" id="PR00619">
    <property type="entry name" value="GATAZNFINGER"/>
</dbReference>
<feature type="region of interest" description="Disordered" evidence="9">
    <location>
        <begin position="867"/>
        <end position="900"/>
    </location>
</feature>
<evidence type="ECO:0000256" key="2">
    <source>
        <dbReference type="ARBA" id="ARBA00022723"/>
    </source>
</evidence>
<feature type="domain" description="GATA-type" evidence="10">
    <location>
        <begin position="553"/>
        <end position="601"/>
    </location>
</feature>
<evidence type="ECO:0000256" key="3">
    <source>
        <dbReference type="ARBA" id="ARBA00022771"/>
    </source>
</evidence>
<dbReference type="GO" id="GO:0005634">
    <property type="term" value="C:nucleus"/>
    <property type="evidence" value="ECO:0007669"/>
    <property type="project" value="UniProtKB-SubCell"/>
</dbReference>
<organism evidence="11 12">
    <name type="scientific">Smittium megazygosporum</name>
    <dbReference type="NCBI Taxonomy" id="133381"/>
    <lineage>
        <taxon>Eukaryota</taxon>
        <taxon>Fungi</taxon>
        <taxon>Fungi incertae sedis</taxon>
        <taxon>Zoopagomycota</taxon>
        <taxon>Kickxellomycotina</taxon>
        <taxon>Harpellomycetes</taxon>
        <taxon>Harpellales</taxon>
        <taxon>Legeriomycetaceae</taxon>
        <taxon>Smittium</taxon>
    </lineage>
</organism>
<feature type="region of interest" description="Disordered" evidence="9">
    <location>
        <begin position="668"/>
        <end position="710"/>
    </location>
</feature>
<keyword evidence="2" id="KW-0479">Metal-binding</keyword>
<evidence type="ECO:0000313" key="12">
    <source>
        <dbReference type="Proteomes" id="UP000245609"/>
    </source>
</evidence>
<evidence type="ECO:0000256" key="6">
    <source>
        <dbReference type="ARBA" id="ARBA00023163"/>
    </source>
</evidence>
<feature type="compositionally biased region" description="Polar residues" evidence="9">
    <location>
        <begin position="447"/>
        <end position="471"/>
    </location>
</feature>
<comment type="caution">
    <text evidence="11">The sequence shown here is derived from an EMBL/GenBank/DDBJ whole genome shotgun (WGS) entry which is preliminary data.</text>
</comment>
<name>A0A2T9Y095_9FUNG</name>
<dbReference type="PANTHER" id="PTHR10071:SF281">
    <property type="entry name" value="BOX A-BINDING FACTOR-RELATED"/>
    <property type="match status" value="1"/>
</dbReference>
<feature type="region of interest" description="Disordered" evidence="9">
    <location>
        <begin position="593"/>
        <end position="637"/>
    </location>
</feature>
<evidence type="ECO:0000256" key="8">
    <source>
        <dbReference type="PROSITE-ProRule" id="PRU00094"/>
    </source>
</evidence>